<organism evidence="14">
    <name type="scientific">Thrips palmi</name>
    <name type="common">Melon thrips</name>
    <dbReference type="NCBI Taxonomy" id="161013"/>
    <lineage>
        <taxon>Eukaryota</taxon>
        <taxon>Metazoa</taxon>
        <taxon>Ecdysozoa</taxon>
        <taxon>Arthropoda</taxon>
        <taxon>Hexapoda</taxon>
        <taxon>Insecta</taxon>
        <taxon>Pterygota</taxon>
        <taxon>Neoptera</taxon>
        <taxon>Paraneoptera</taxon>
        <taxon>Thysanoptera</taxon>
        <taxon>Terebrantia</taxon>
        <taxon>Thripoidea</taxon>
        <taxon>Thripidae</taxon>
        <taxon>Thrips</taxon>
    </lineage>
</organism>
<keyword evidence="7" id="KW-0560">Oxidoreductase</keyword>
<dbReference type="PANTHER" id="PTHR46237">
    <property type="entry name" value="CYTOCHROME B5 REDUCTASE 4 FAMILY MEMBER"/>
    <property type="match status" value="1"/>
</dbReference>
<dbReference type="PROSITE" id="PS50255">
    <property type="entry name" value="CYTOCHROME_B5_2"/>
    <property type="match status" value="1"/>
</dbReference>
<keyword evidence="12" id="KW-1185">Reference proteome</keyword>
<keyword evidence="8" id="KW-0408">Iron</keyword>
<feature type="compositionally biased region" description="Polar residues" evidence="9">
    <location>
        <begin position="22"/>
        <end position="33"/>
    </location>
</feature>
<dbReference type="GO" id="GO:0004128">
    <property type="term" value="F:cytochrome-b5 reductase activity, acting on NAD(P)H"/>
    <property type="evidence" value="ECO:0007669"/>
    <property type="project" value="TreeGrafter"/>
</dbReference>
<keyword evidence="4" id="KW-0285">Flavoprotein</keyword>
<evidence type="ECO:0000313" key="12">
    <source>
        <dbReference type="Proteomes" id="UP000515158"/>
    </source>
</evidence>
<dbReference type="CDD" id="cd06183">
    <property type="entry name" value="cyt_b5_reduct_like"/>
    <property type="match status" value="1"/>
</dbReference>
<evidence type="ECO:0000313" key="13">
    <source>
        <dbReference type="RefSeq" id="XP_034256976.1"/>
    </source>
</evidence>
<keyword evidence="3" id="KW-0349">Heme</keyword>
<name>A0A6P9AF57_THRPL</name>
<gene>
    <name evidence="13 14" type="primary">LOC117654449</name>
</gene>
<dbReference type="InterPro" id="IPR018506">
    <property type="entry name" value="Cyt_B5_heme-BS"/>
</dbReference>
<evidence type="ECO:0000259" key="10">
    <source>
        <dbReference type="PROSITE" id="PS50255"/>
    </source>
</evidence>
<dbReference type="Pfam" id="PF00175">
    <property type="entry name" value="NAD_binding_1"/>
    <property type="match status" value="1"/>
</dbReference>
<dbReference type="PRINTS" id="PR00406">
    <property type="entry name" value="CYTB5RDTASE"/>
</dbReference>
<dbReference type="AlphaFoldDB" id="A0A6P9AF57"/>
<feature type="region of interest" description="Disordered" evidence="9">
    <location>
        <begin position="1"/>
        <end position="35"/>
    </location>
</feature>
<dbReference type="Gene3D" id="2.40.30.10">
    <property type="entry name" value="Translation factors"/>
    <property type="match status" value="1"/>
</dbReference>
<dbReference type="Pfam" id="PF00173">
    <property type="entry name" value="Cyt-b5"/>
    <property type="match status" value="1"/>
</dbReference>
<dbReference type="InterPro" id="IPR001433">
    <property type="entry name" value="OxRdtase_FAD/NAD-bd"/>
</dbReference>
<evidence type="ECO:0000256" key="8">
    <source>
        <dbReference type="ARBA" id="ARBA00023004"/>
    </source>
</evidence>
<dbReference type="SMART" id="SM01117">
    <property type="entry name" value="Cyt-b5"/>
    <property type="match status" value="1"/>
</dbReference>
<dbReference type="InterPro" id="IPR039261">
    <property type="entry name" value="FNR_nucleotide-bd"/>
</dbReference>
<accession>A0A6P9AF57</accession>
<feature type="domain" description="FAD-binding FR-type" evidence="11">
    <location>
        <begin position="307"/>
        <end position="416"/>
    </location>
</feature>
<evidence type="ECO:0000256" key="1">
    <source>
        <dbReference type="ARBA" id="ARBA00001974"/>
    </source>
</evidence>
<evidence type="ECO:0000256" key="4">
    <source>
        <dbReference type="ARBA" id="ARBA00022630"/>
    </source>
</evidence>
<evidence type="ECO:0000256" key="9">
    <source>
        <dbReference type="SAM" id="MobiDB-lite"/>
    </source>
</evidence>
<evidence type="ECO:0000256" key="2">
    <source>
        <dbReference type="ARBA" id="ARBA00006105"/>
    </source>
</evidence>
<dbReference type="Gene3D" id="3.40.50.80">
    <property type="entry name" value="Nucleotide-binding domain of ferredoxin-NADP reductase (FNR) module"/>
    <property type="match status" value="1"/>
</dbReference>
<evidence type="ECO:0000256" key="5">
    <source>
        <dbReference type="ARBA" id="ARBA00022723"/>
    </source>
</evidence>
<comment type="similarity">
    <text evidence="2">Belongs to the flavoprotein pyridine nucleotide cytochrome reductase family.</text>
</comment>
<dbReference type="FunFam" id="3.40.50.80:FF:000021">
    <property type="entry name" value="Cytochrome b5 reductase 4"/>
    <property type="match status" value="1"/>
</dbReference>
<dbReference type="InterPro" id="IPR051872">
    <property type="entry name" value="Cytochrome_b5/Flavoprotein_Rdt"/>
</dbReference>
<proteinExistence type="inferred from homology"/>
<dbReference type="FunFam" id="3.10.120.10:FF:000001">
    <property type="entry name" value="Cytochrome b5 reductase 4"/>
    <property type="match status" value="1"/>
</dbReference>
<dbReference type="InterPro" id="IPR017927">
    <property type="entry name" value="FAD-bd_FR_type"/>
</dbReference>
<dbReference type="KEGG" id="tpal:117654449"/>
<evidence type="ECO:0000256" key="3">
    <source>
        <dbReference type="ARBA" id="ARBA00022617"/>
    </source>
</evidence>
<dbReference type="PROSITE" id="PS00191">
    <property type="entry name" value="CYTOCHROME_B5_1"/>
    <property type="match status" value="1"/>
</dbReference>
<dbReference type="PRINTS" id="PR00371">
    <property type="entry name" value="FPNCR"/>
</dbReference>
<dbReference type="GeneID" id="117654449"/>
<evidence type="ECO:0000259" key="11">
    <source>
        <dbReference type="PROSITE" id="PS51384"/>
    </source>
</evidence>
<dbReference type="Gene3D" id="2.60.40.790">
    <property type="match status" value="1"/>
</dbReference>
<sequence length="555" mass="61811">MLSVPPSASANKERSDEAPKIQTLQQGSATGNPRNKVALAPGHSLMDWIRLGNSSQDLTGVGGRVLDVTPEQLAQHNTKGDAWLAIRGSVYNVTPYMNFHPGGVEELERGIGTDATKLFAEVHAWVNYESILKKCFVGRYRPRANGADGAAGVGVASSVAPSAASSAETSPSKAGLGMFLASKEEKEKHNAARNAPLKHPKRKLRWDWYEQEETGSIVLYCQTQEASVLVALGKDNQDFRIEVLENGETCSLHFELEGTIIWPVRIIQIPNSSKVEIQLKKMKPSHWKRLGLPCEDSGQEKGSEIQINYSKMEVVDTIDVNYNTKILVLTRLDQSFCTTPVGHHVRVRMTLEDQEVVRCYTPISKSLVDPLSTEEQTRVYLMVKEYKDGLLSSWLAGRPKQSIVEVSSPEGSFQTRHLANRKELYLFAAGTGFTPMVGVINWARKVIIGKFTKICLTFFNRTEKDILWREELDKLVLKDGRFSVTHILSEPDDMWTGLRGRIDGELLKAHLPSRSPQEDPKFFTFVCGPTAFTQLTGGLLKVLGYSDDDYHCFQG</sequence>
<dbReference type="GO" id="GO:0020037">
    <property type="term" value="F:heme binding"/>
    <property type="evidence" value="ECO:0007669"/>
    <property type="project" value="InterPro"/>
</dbReference>
<dbReference type="GO" id="GO:0005783">
    <property type="term" value="C:endoplasmic reticulum"/>
    <property type="evidence" value="ECO:0007669"/>
    <property type="project" value="TreeGrafter"/>
</dbReference>
<dbReference type="InterPro" id="IPR001199">
    <property type="entry name" value="Cyt_B5-like_heme/steroid-bd"/>
</dbReference>
<dbReference type="GO" id="GO:0006801">
    <property type="term" value="P:superoxide metabolic process"/>
    <property type="evidence" value="ECO:0007669"/>
    <property type="project" value="TreeGrafter"/>
</dbReference>
<dbReference type="PANTHER" id="PTHR46237:SF1">
    <property type="entry name" value="CYTOCHROME B5 REDUCTASE 4"/>
    <property type="match status" value="1"/>
</dbReference>
<dbReference type="InterPro" id="IPR017938">
    <property type="entry name" value="Riboflavin_synthase-like_b-brl"/>
</dbReference>
<feature type="compositionally biased region" description="Polar residues" evidence="9">
    <location>
        <begin position="1"/>
        <end position="10"/>
    </location>
</feature>
<dbReference type="Gene3D" id="3.10.120.10">
    <property type="entry name" value="Cytochrome b5-like heme/steroid binding domain"/>
    <property type="match status" value="1"/>
</dbReference>
<dbReference type="InterPro" id="IPR001709">
    <property type="entry name" value="Flavoprot_Pyr_Nucl_cyt_Rdtase"/>
</dbReference>
<dbReference type="SUPFAM" id="SSF55856">
    <property type="entry name" value="Cytochrome b5-like heme/steroid binding domain"/>
    <property type="match status" value="1"/>
</dbReference>
<evidence type="ECO:0000313" key="14">
    <source>
        <dbReference type="RefSeq" id="XP_034256977.1"/>
    </source>
</evidence>
<dbReference type="SUPFAM" id="SSF63380">
    <property type="entry name" value="Riboflavin synthase domain-like"/>
    <property type="match status" value="1"/>
</dbReference>
<dbReference type="RefSeq" id="XP_034256976.1">
    <property type="nucleotide sequence ID" value="XM_034401085.1"/>
</dbReference>
<reference evidence="13 14" key="1">
    <citation type="submission" date="2025-04" db="UniProtKB">
        <authorList>
            <consortium name="RefSeq"/>
        </authorList>
    </citation>
    <scope>IDENTIFICATION</scope>
    <source>
        <tissue evidence="13 14">Total insect</tissue>
    </source>
</reference>
<comment type="cofactor">
    <cofactor evidence="1">
        <name>FAD</name>
        <dbReference type="ChEBI" id="CHEBI:57692"/>
    </cofactor>
</comment>
<dbReference type="InterPro" id="IPR008978">
    <property type="entry name" value="HSP20-like_chaperone"/>
</dbReference>
<dbReference type="Pfam" id="PF00970">
    <property type="entry name" value="FAD_binding_6"/>
    <property type="match status" value="1"/>
</dbReference>
<dbReference type="GO" id="GO:0046872">
    <property type="term" value="F:metal ion binding"/>
    <property type="evidence" value="ECO:0007669"/>
    <property type="project" value="UniProtKB-KW"/>
</dbReference>
<dbReference type="SUPFAM" id="SSF49764">
    <property type="entry name" value="HSP20-like chaperones"/>
    <property type="match status" value="1"/>
</dbReference>
<evidence type="ECO:0000256" key="7">
    <source>
        <dbReference type="ARBA" id="ARBA00023002"/>
    </source>
</evidence>
<evidence type="ECO:0000256" key="6">
    <source>
        <dbReference type="ARBA" id="ARBA00022827"/>
    </source>
</evidence>
<feature type="domain" description="Cytochrome b5 heme-binding" evidence="10">
    <location>
        <begin position="68"/>
        <end position="141"/>
    </location>
</feature>
<dbReference type="InterPro" id="IPR008333">
    <property type="entry name" value="Cbr1-like_FAD-bd_dom"/>
</dbReference>
<dbReference type="RefSeq" id="XP_034256977.1">
    <property type="nucleotide sequence ID" value="XM_034401086.1"/>
</dbReference>
<keyword evidence="5" id="KW-0479">Metal-binding</keyword>
<dbReference type="InterPro" id="IPR036400">
    <property type="entry name" value="Cyt_B5-like_heme/steroid_sf"/>
</dbReference>
<dbReference type="SUPFAM" id="SSF52343">
    <property type="entry name" value="Ferredoxin reductase-like, C-terminal NADP-linked domain"/>
    <property type="match status" value="1"/>
</dbReference>
<dbReference type="OrthoDB" id="432299at2759"/>
<dbReference type="Proteomes" id="UP000515158">
    <property type="component" value="Unplaced"/>
</dbReference>
<protein>
    <submittedName>
        <fullName evidence="13 14">Cytochrome b5 reductase 4</fullName>
    </submittedName>
</protein>
<keyword evidence="6" id="KW-0274">FAD</keyword>
<dbReference type="PROSITE" id="PS51384">
    <property type="entry name" value="FAD_FR"/>
    <property type="match status" value="1"/>
</dbReference>